<gene>
    <name evidence="2" type="ORF">GCM10011579_018470</name>
</gene>
<keyword evidence="1" id="KW-0812">Transmembrane</keyword>
<evidence type="ECO:0000256" key="1">
    <source>
        <dbReference type="SAM" id="Phobius"/>
    </source>
</evidence>
<dbReference type="Proteomes" id="UP000600365">
    <property type="component" value="Unassembled WGS sequence"/>
</dbReference>
<comment type="caution">
    <text evidence="2">The sequence shown here is derived from an EMBL/GenBank/DDBJ whole genome shotgun (WGS) entry which is preliminary data.</text>
</comment>
<feature type="transmembrane region" description="Helical" evidence="1">
    <location>
        <begin position="132"/>
        <end position="149"/>
    </location>
</feature>
<proteinExistence type="predicted"/>
<feature type="transmembrane region" description="Helical" evidence="1">
    <location>
        <begin position="169"/>
        <end position="188"/>
    </location>
</feature>
<name>A0A917XWI4_9ACTN</name>
<feature type="transmembrane region" description="Helical" evidence="1">
    <location>
        <begin position="60"/>
        <end position="82"/>
    </location>
</feature>
<evidence type="ECO:0000313" key="2">
    <source>
        <dbReference type="EMBL" id="GGN56860.1"/>
    </source>
</evidence>
<keyword evidence="1" id="KW-1133">Transmembrane helix</keyword>
<keyword evidence="1" id="KW-0472">Membrane</keyword>
<dbReference type="AlphaFoldDB" id="A0A917XWI4"/>
<feature type="transmembrane region" description="Helical" evidence="1">
    <location>
        <begin position="102"/>
        <end position="120"/>
    </location>
</feature>
<evidence type="ECO:0000313" key="3">
    <source>
        <dbReference type="Proteomes" id="UP000600365"/>
    </source>
</evidence>
<reference evidence="2 3" key="1">
    <citation type="journal article" date="2014" name="Int. J. Syst. Evol. Microbiol.">
        <title>Complete genome sequence of Corynebacterium casei LMG S-19264T (=DSM 44701T), isolated from a smear-ripened cheese.</title>
        <authorList>
            <consortium name="US DOE Joint Genome Institute (JGI-PGF)"/>
            <person name="Walter F."/>
            <person name="Albersmeier A."/>
            <person name="Kalinowski J."/>
            <person name="Ruckert C."/>
        </authorList>
    </citation>
    <scope>NUCLEOTIDE SEQUENCE [LARGE SCALE GENOMIC DNA]</scope>
    <source>
        <strain evidence="2 3">CGMCC 4.7111</strain>
    </source>
</reference>
<organism evidence="2 3">
    <name type="scientific">Streptomyces albiflavescens</name>
    <dbReference type="NCBI Taxonomy" id="1623582"/>
    <lineage>
        <taxon>Bacteria</taxon>
        <taxon>Bacillati</taxon>
        <taxon>Actinomycetota</taxon>
        <taxon>Actinomycetes</taxon>
        <taxon>Kitasatosporales</taxon>
        <taxon>Streptomycetaceae</taxon>
        <taxon>Streptomyces</taxon>
    </lineage>
</organism>
<sequence>MSALPPEPSASPQAGPTQRLGLYDAWWTVGAAAFAVCLSLSACTWISLHLRVDAALHTVALFAHLASLVLGFGAVLVADYYALLCLTGRITLRNALNSTARLNVPIWTGLAGLVASGVLLQPNLDSALTRIKLGLVLVLTLNGLQAGLLNRRITQRGTPALAPRSLARGAATALLSQVCWWGALAIGFRNSQR</sequence>
<keyword evidence="3" id="KW-1185">Reference proteome</keyword>
<accession>A0A917XWI4</accession>
<feature type="transmembrane region" description="Helical" evidence="1">
    <location>
        <begin position="25"/>
        <end position="48"/>
    </location>
</feature>
<dbReference type="EMBL" id="BMMM01000002">
    <property type="protein sequence ID" value="GGN56860.1"/>
    <property type="molecule type" value="Genomic_DNA"/>
</dbReference>
<protein>
    <submittedName>
        <fullName evidence="2">Uncharacterized protein</fullName>
    </submittedName>
</protein>